<name>A0A806KQD8_9BACT</name>
<evidence type="ECO:0000313" key="1">
    <source>
        <dbReference type="EMBL" id="AGS53059.1"/>
    </source>
</evidence>
<dbReference type="InterPro" id="IPR015422">
    <property type="entry name" value="PyrdxlP-dep_Trfase_small"/>
</dbReference>
<dbReference type="EMBL" id="JQ844220">
    <property type="protein sequence ID" value="AGS53059.1"/>
    <property type="molecule type" value="Genomic_DNA"/>
</dbReference>
<dbReference type="AlphaFoldDB" id="A0A806KQD8"/>
<proteinExistence type="predicted"/>
<accession>A0A806KQD8</accession>
<protein>
    <submittedName>
        <fullName evidence="1">Uncharacterized protein</fullName>
    </submittedName>
</protein>
<sequence length="47" mass="5200">MAFVDCLKENLILSVPGSGFGKPGWVRFAYCVDKKSSKNPPKPSFRP</sequence>
<reference evidence="1" key="1">
    <citation type="submission" date="2012-03" db="EMBL/GenBank/DDBJ databases">
        <title>Functional metagenomics reveals considerable lignocellulase gene clusters in the gut microbiome of a wood-feeding higher termite.</title>
        <authorList>
            <person name="Liu N."/>
        </authorList>
    </citation>
    <scope>NUCLEOTIDE SEQUENCE</scope>
</reference>
<organism evidence="1">
    <name type="scientific">uncultured bacterium contig00033</name>
    <dbReference type="NCBI Taxonomy" id="1181522"/>
    <lineage>
        <taxon>Bacteria</taxon>
        <taxon>environmental samples</taxon>
    </lineage>
</organism>
<dbReference type="Gene3D" id="3.90.1150.10">
    <property type="entry name" value="Aspartate Aminotransferase, domain 1"/>
    <property type="match status" value="1"/>
</dbReference>